<dbReference type="RefSeq" id="WP_263542490.1">
    <property type="nucleotide sequence ID" value="NZ_JAOVZO020000023.1"/>
</dbReference>
<accession>A0A9X4BJD5</accession>
<dbReference type="GO" id="GO:0003723">
    <property type="term" value="F:RNA binding"/>
    <property type="evidence" value="ECO:0007669"/>
    <property type="project" value="InterPro"/>
</dbReference>
<dbReference type="GO" id="GO:0016070">
    <property type="term" value="P:RNA metabolic process"/>
    <property type="evidence" value="ECO:0007669"/>
    <property type="project" value="InterPro"/>
</dbReference>
<dbReference type="EMBL" id="JAOVZO020000023">
    <property type="protein sequence ID" value="MDC8016230.1"/>
    <property type="molecule type" value="Genomic_DNA"/>
</dbReference>
<protein>
    <submittedName>
        <fullName evidence="2">Type I toxin-antitoxin system SymE family toxin</fullName>
    </submittedName>
</protein>
<proteinExistence type="predicted"/>
<feature type="domain" description="Toxin SymE-like" evidence="1">
    <location>
        <begin position="27"/>
        <end position="69"/>
    </location>
</feature>
<dbReference type="AlphaFoldDB" id="A0A9X4BJD5"/>
<evidence type="ECO:0000313" key="3">
    <source>
        <dbReference type="Proteomes" id="UP001139971"/>
    </source>
</evidence>
<gene>
    <name evidence="2" type="ORF">OD750_027190</name>
</gene>
<dbReference type="GO" id="GO:0016788">
    <property type="term" value="F:hydrolase activity, acting on ester bonds"/>
    <property type="evidence" value="ECO:0007669"/>
    <property type="project" value="InterPro"/>
</dbReference>
<organism evidence="2 3">
    <name type="scientific">Tahibacter soli</name>
    <dbReference type="NCBI Taxonomy" id="2983605"/>
    <lineage>
        <taxon>Bacteria</taxon>
        <taxon>Pseudomonadati</taxon>
        <taxon>Pseudomonadota</taxon>
        <taxon>Gammaproteobacteria</taxon>
        <taxon>Lysobacterales</taxon>
        <taxon>Rhodanobacteraceae</taxon>
        <taxon>Tahibacter</taxon>
    </lineage>
</organism>
<sequence>MAKTKHRAPPRPKRITVSTAFYPPVEPYRYSRPFQQVPYIRLKGHWLTRGGFVPGTKFDVRFVDGCIVLVPV</sequence>
<dbReference type="Pfam" id="PF08845">
    <property type="entry name" value="SymE_toxin"/>
    <property type="match status" value="1"/>
</dbReference>
<dbReference type="Proteomes" id="UP001139971">
    <property type="component" value="Unassembled WGS sequence"/>
</dbReference>
<keyword evidence="3" id="KW-1185">Reference proteome</keyword>
<dbReference type="GO" id="GO:0005737">
    <property type="term" value="C:cytoplasm"/>
    <property type="evidence" value="ECO:0007669"/>
    <property type="project" value="InterPro"/>
</dbReference>
<dbReference type="InterPro" id="IPR014944">
    <property type="entry name" value="Toxin_SymE-like"/>
</dbReference>
<evidence type="ECO:0000259" key="1">
    <source>
        <dbReference type="Pfam" id="PF08845"/>
    </source>
</evidence>
<evidence type="ECO:0000313" key="2">
    <source>
        <dbReference type="EMBL" id="MDC8016230.1"/>
    </source>
</evidence>
<name>A0A9X4BJD5_9GAMM</name>
<comment type="caution">
    <text evidence="2">The sequence shown here is derived from an EMBL/GenBank/DDBJ whole genome shotgun (WGS) entry which is preliminary data.</text>
</comment>
<reference evidence="2" key="1">
    <citation type="submission" date="2023-02" db="EMBL/GenBank/DDBJ databases">
        <title>Tahibacter soli sp. nov. isolated from soil.</title>
        <authorList>
            <person name="Baek J.H."/>
            <person name="Lee J.K."/>
            <person name="Choi D.G."/>
            <person name="Jeon C.O."/>
        </authorList>
    </citation>
    <scope>NUCLEOTIDE SEQUENCE</scope>
    <source>
        <strain evidence="2">BL</strain>
    </source>
</reference>